<comment type="catalytic activity">
    <reaction evidence="1">
        <text>(4aS,6R)-4a-hydroxy-L-erythro-5,6,7,8-tetrahydrobiopterin = (6R)-L-erythro-6,7-dihydrobiopterin + H2O</text>
        <dbReference type="Rhea" id="RHEA:11920"/>
        <dbReference type="ChEBI" id="CHEBI:15377"/>
        <dbReference type="ChEBI" id="CHEBI:15642"/>
        <dbReference type="ChEBI" id="CHEBI:43120"/>
        <dbReference type="EC" id="4.2.1.96"/>
    </reaction>
</comment>
<dbReference type="AlphaFoldDB" id="A0A562QQI6"/>
<proteinExistence type="inferred from homology"/>
<evidence type="ECO:0000256" key="2">
    <source>
        <dbReference type="ARBA" id="ARBA00006472"/>
    </source>
</evidence>
<evidence type="ECO:0000313" key="5">
    <source>
        <dbReference type="EMBL" id="TWI59009.1"/>
    </source>
</evidence>
<dbReference type="SUPFAM" id="SSF55248">
    <property type="entry name" value="PCD-like"/>
    <property type="match status" value="1"/>
</dbReference>
<dbReference type="EMBL" id="VLKZ01000002">
    <property type="protein sequence ID" value="TWI59009.1"/>
    <property type="molecule type" value="Genomic_DNA"/>
</dbReference>
<dbReference type="CDD" id="cd00488">
    <property type="entry name" value="PCD_DCoH"/>
    <property type="match status" value="1"/>
</dbReference>
<dbReference type="Proteomes" id="UP000315711">
    <property type="component" value="Unassembled WGS sequence"/>
</dbReference>
<keyword evidence="4" id="KW-0456">Lyase</keyword>
<dbReference type="Gene3D" id="3.30.1360.20">
    <property type="entry name" value="Transcriptional coactivator/pterin dehydratase"/>
    <property type="match status" value="1"/>
</dbReference>
<evidence type="ECO:0000256" key="1">
    <source>
        <dbReference type="ARBA" id="ARBA00001554"/>
    </source>
</evidence>
<evidence type="ECO:0000313" key="6">
    <source>
        <dbReference type="Proteomes" id="UP000315711"/>
    </source>
</evidence>
<evidence type="ECO:0000256" key="3">
    <source>
        <dbReference type="ARBA" id="ARBA00013252"/>
    </source>
</evidence>
<dbReference type="EC" id="4.2.1.96" evidence="3"/>
<organism evidence="5 6">
    <name type="scientific">Halalkalibacter nanhaiisediminis</name>
    <dbReference type="NCBI Taxonomy" id="688079"/>
    <lineage>
        <taxon>Bacteria</taxon>
        <taxon>Bacillati</taxon>
        <taxon>Bacillota</taxon>
        <taxon>Bacilli</taxon>
        <taxon>Bacillales</taxon>
        <taxon>Bacillaceae</taxon>
        <taxon>Halalkalibacter</taxon>
    </lineage>
</organism>
<dbReference type="InterPro" id="IPR001533">
    <property type="entry name" value="Pterin_deHydtase"/>
</dbReference>
<comment type="caution">
    <text evidence="5">The sequence shown here is derived from an EMBL/GenBank/DDBJ whole genome shotgun (WGS) entry which is preliminary data.</text>
</comment>
<dbReference type="OrthoDB" id="9800108at2"/>
<dbReference type="RefSeq" id="WP_144449104.1">
    <property type="nucleotide sequence ID" value="NZ_VLKZ01000002.1"/>
</dbReference>
<evidence type="ECO:0000256" key="4">
    <source>
        <dbReference type="ARBA" id="ARBA00023239"/>
    </source>
</evidence>
<keyword evidence="6" id="KW-1185">Reference proteome</keyword>
<dbReference type="PANTHER" id="PTHR12599:SF0">
    <property type="entry name" value="PTERIN-4-ALPHA-CARBINOLAMINE DEHYDRATASE"/>
    <property type="match status" value="1"/>
</dbReference>
<dbReference type="GO" id="GO:0008124">
    <property type="term" value="F:4-alpha-hydroxytetrahydrobiopterin dehydratase activity"/>
    <property type="evidence" value="ECO:0007669"/>
    <property type="project" value="UniProtKB-EC"/>
</dbReference>
<comment type="similarity">
    <text evidence="2">Belongs to the pterin-4-alpha-carbinolamine dehydratase family.</text>
</comment>
<dbReference type="InterPro" id="IPR036428">
    <property type="entry name" value="PCD_sf"/>
</dbReference>
<name>A0A562QQI6_9BACI</name>
<sequence>MKTEKLDLLIVHKKLEEMDGWKIEEEKWLLKKYRFRSYLDGISFVNKIAELSEKENHHPFISIDYVVITLKLSSWRANGITELDLKLIEEYDQLYRKITEQL</sequence>
<dbReference type="Pfam" id="PF01329">
    <property type="entry name" value="Pterin_4a"/>
    <property type="match status" value="1"/>
</dbReference>
<accession>A0A562QQI6</accession>
<reference evidence="5 6" key="1">
    <citation type="journal article" date="2015" name="Stand. Genomic Sci.">
        <title>Genomic Encyclopedia of Bacterial and Archaeal Type Strains, Phase III: the genomes of soil and plant-associated and newly described type strains.</title>
        <authorList>
            <person name="Whitman W.B."/>
            <person name="Woyke T."/>
            <person name="Klenk H.P."/>
            <person name="Zhou Y."/>
            <person name="Lilburn T.G."/>
            <person name="Beck B.J."/>
            <person name="De Vos P."/>
            <person name="Vandamme P."/>
            <person name="Eisen J.A."/>
            <person name="Garrity G."/>
            <person name="Hugenholtz P."/>
            <person name="Kyrpides N.C."/>
        </authorList>
    </citation>
    <scope>NUCLEOTIDE SEQUENCE [LARGE SCALE GENOMIC DNA]</scope>
    <source>
        <strain evidence="5 6">CGMCC 1.10116</strain>
    </source>
</reference>
<protein>
    <recommendedName>
        <fullName evidence="3">4a-hydroxytetrahydrobiopterin dehydratase</fullName>
        <ecNumber evidence="3">4.2.1.96</ecNumber>
    </recommendedName>
</protein>
<gene>
    <name evidence="5" type="ORF">IQ10_00720</name>
</gene>
<dbReference type="GO" id="GO:0006729">
    <property type="term" value="P:tetrahydrobiopterin biosynthetic process"/>
    <property type="evidence" value="ECO:0007669"/>
    <property type="project" value="InterPro"/>
</dbReference>
<dbReference type="PANTHER" id="PTHR12599">
    <property type="entry name" value="PTERIN-4-ALPHA-CARBINOLAMINE DEHYDRATASE"/>
    <property type="match status" value="1"/>
</dbReference>